<dbReference type="InterPro" id="IPR003798">
    <property type="entry name" value="DNA_recombination_RmuC"/>
</dbReference>
<organism evidence="7 8">
    <name type="scientific">Paracandidimonas soli</name>
    <dbReference type="NCBI Taxonomy" id="1917182"/>
    <lineage>
        <taxon>Bacteria</taxon>
        <taxon>Pseudomonadati</taxon>
        <taxon>Pseudomonadota</taxon>
        <taxon>Betaproteobacteria</taxon>
        <taxon>Burkholderiales</taxon>
        <taxon>Alcaligenaceae</taxon>
        <taxon>Paracandidimonas</taxon>
    </lineage>
</organism>
<dbReference type="EMBL" id="SMBX01000007">
    <property type="protein sequence ID" value="TCU96011.1"/>
    <property type="molecule type" value="Genomic_DNA"/>
</dbReference>
<dbReference type="Proteomes" id="UP000294692">
    <property type="component" value="Unassembled WGS sequence"/>
</dbReference>
<name>A0A4R3UY54_9BURK</name>
<evidence type="ECO:0000256" key="1">
    <source>
        <dbReference type="ARBA" id="ARBA00003416"/>
    </source>
</evidence>
<reference evidence="7 8" key="1">
    <citation type="submission" date="2019-03" db="EMBL/GenBank/DDBJ databases">
        <title>Genomic Encyclopedia of Type Strains, Phase IV (KMG-IV): sequencing the most valuable type-strain genomes for metagenomic binning, comparative biology and taxonomic classification.</title>
        <authorList>
            <person name="Goeker M."/>
        </authorList>
    </citation>
    <scope>NUCLEOTIDE SEQUENCE [LARGE SCALE GENOMIC DNA]</scope>
    <source>
        <strain evidence="7 8">DSM 100048</strain>
    </source>
</reference>
<accession>A0A4R3UY54</accession>
<comment type="caution">
    <text evidence="7">The sequence shown here is derived from an EMBL/GenBank/DDBJ whole genome shotgun (WGS) entry which is preliminary data.</text>
</comment>
<evidence type="ECO:0000256" key="2">
    <source>
        <dbReference type="ARBA" id="ARBA00009840"/>
    </source>
</evidence>
<keyword evidence="6" id="KW-0812">Transmembrane</keyword>
<dbReference type="PANTHER" id="PTHR30563">
    <property type="entry name" value="DNA RECOMBINATION PROTEIN RMUC"/>
    <property type="match status" value="1"/>
</dbReference>
<comment type="similarity">
    <text evidence="2">Belongs to the RmuC family.</text>
</comment>
<comment type="function">
    <text evidence="1">Involved in DNA recombination.</text>
</comment>
<dbReference type="GO" id="GO:0006310">
    <property type="term" value="P:DNA recombination"/>
    <property type="evidence" value="ECO:0007669"/>
    <property type="project" value="UniProtKB-KW"/>
</dbReference>
<keyword evidence="6" id="KW-0472">Membrane</keyword>
<sequence>MQWQTTIAQQPWLPWFAGALLLGLLASLIVSGLWARGRLRRKDAALQEAQRQGREREHALVRAEAQAQMLREQLDVAQQDLHERMEALSGLGEQLSQARAELAAMQAGHAVRQAGYEEQIQVFSQARQQWNAEFRHLASQILEEKGQAMASASRTGVESMLQPFREQIQAFQQRVNQVHDESLKGTTLLGRELQHIQEIGLRMSAEADALARALKGDKKAAGIWGEAQLEQTLQLAGLVRGQHYDVQVHARDAQGQSRLPDFVVRLPDDKHIIIDSKVSLVDYTRYVSAQDEQEREQALAAHIRAVRAHMDDLARKDYPSLSGMHSPSFVLMYMPIEPAFIDAMRHGESLFDHGYRRNVVLVSHTTLLPVLKTVANVWMLQRSHAQAHELGMRAGEIYNQVCLVAERLKKLGDALDLASRQYNLTVTAVAGQQGLHGKVARFGELSVKATRSMPDIQPLHADFESERLELIAPADDESGGKEGEQPSA</sequence>
<protein>
    <submittedName>
        <fullName evidence="7">DNA recombination protein RmuC</fullName>
    </submittedName>
</protein>
<dbReference type="OrthoDB" id="9765111at2"/>
<gene>
    <name evidence="7" type="ORF">EV686_10769</name>
</gene>
<evidence type="ECO:0000313" key="8">
    <source>
        <dbReference type="Proteomes" id="UP000294692"/>
    </source>
</evidence>
<dbReference type="Pfam" id="PF02646">
    <property type="entry name" value="RmuC"/>
    <property type="match status" value="1"/>
</dbReference>
<evidence type="ECO:0000256" key="4">
    <source>
        <dbReference type="ARBA" id="ARBA00023172"/>
    </source>
</evidence>
<proteinExistence type="inferred from homology"/>
<evidence type="ECO:0000256" key="3">
    <source>
        <dbReference type="ARBA" id="ARBA00023054"/>
    </source>
</evidence>
<feature type="coiled-coil region" evidence="5">
    <location>
        <begin position="46"/>
        <end position="80"/>
    </location>
</feature>
<dbReference type="AlphaFoldDB" id="A0A4R3UY54"/>
<feature type="transmembrane region" description="Helical" evidence="6">
    <location>
        <begin position="12"/>
        <end position="35"/>
    </location>
</feature>
<evidence type="ECO:0000256" key="6">
    <source>
        <dbReference type="SAM" id="Phobius"/>
    </source>
</evidence>
<evidence type="ECO:0000256" key="5">
    <source>
        <dbReference type="SAM" id="Coils"/>
    </source>
</evidence>
<keyword evidence="3 5" id="KW-0175">Coiled coil</keyword>
<keyword evidence="4" id="KW-0233">DNA recombination</keyword>
<keyword evidence="6" id="KW-1133">Transmembrane helix</keyword>
<evidence type="ECO:0000313" key="7">
    <source>
        <dbReference type="EMBL" id="TCU96011.1"/>
    </source>
</evidence>
<keyword evidence="8" id="KW-1185">Reference proteome</keyword>
<dbReference type="PANTHER" id="PTHR30563:SF0">
    <property type="entry name" value="DNA RECOMBINATION PROTEIN RMUC"/>
    <property type="match status" value="1"/>
</dbReference>